<gene>
    <name evidence="1" type="ORF">NE237_020319</name>
</gene>
<keyword evidence="2" id="KW-1185">Reference proteome</keyword>
<evidence type="ECO:0000313" key="2">
    <source>
        <dbReference type="Proteomes" id="UP001141806"/>
    </source>
</evidence>
<protein>
    <submittedName>
        <fullName evidence="1">Uncharacterized protein</fullName>
    </submittedName>
</protein>
<dbReference type="Proteomes" id="UP001141806">
    <property type="component" value="Unassembled WGS sequence"/>
</dbReference>
<accession>A0A9Q0K1J1</accession>
<sequence>MPSTASSSIEASLTPFLPRLSSPRSTGSVITTPGKVLSLHFSLSYTRPCPSSLVSSPANRSGILLRPHPPLITVSSLHIALQELVHKPKEPIITFLQRVKTIANEFSTASLPLLPADFNMYTSFSPFVMSSNLSALHFLPEQIPYLTRISMVFLLNHEFLTGSTVSKFVLRLAPFSSATTSIHITQQASGHGFHPGRGSSSYGFASSYGLRTLLAGPLTTIR</sequence>
<dbReference type="EMBL" id="JAMYWD010000009">
    <property type="protein sequence ID" value="KAJ4960409.1"/>
    <property type="molecule type" value="Genomic_DNA"/>
</dbReference>
<proteinExistence type="predicted"/>
<organism evidence="1 2">
    <name type="scientific">Protea cynaroides</name>
    <dbReference type="NCBI Taxonomy" id="273540"/>
    <lineage>
        <taxon>Eukaryota</taxon>
        <taxon>Viridiplantae</taxon>
        <taxon>Streptophyta</taxon>
        <taxon>Embryophyta</taxon>
        <taxon>Tracheophyta</taxon>
        <taxon>Spermatophyta</taxon>
        <taxon>Magnoliopsida</taxon>
        <taxon>Proteales</taxon>
        <taxon>Proteaceae</taxon>
        <taxon>Protea</taxon>
    </lineage>
</organism>
<name>A0A9Q0K1J1_9MAGN</name>
<reference evidence="1" key="1">
    <citation type="journal article" date="2023" name="Plant J.">
        <title>The genome of the king protea, Protea cynaroides.</title>
        <authorList>
            <person name="Chang J."/>
            <person name="Duong T.A."/>
            <person name="Schoeman C."/>
            <person name="Ma X."/>
            <person name="Roodt D."/>
            <person name="Barker N."/>
            <person name="Li Z."/>
            <person name="Van de Peer Y."/>
            <person name="Mizrachi E."/>
        </authorList>
    </citation>
    <scope>NUCLEOTIDE SEQUENCE</scope>
    <source>
        <tissue evidence="1">Young leaves</tissue>
    </source>
</reference>
<dbReference type="AlphaFoldDB" id="A0A9Q0K1J1"/>
<comment type="caution">
    <text evidence="1">The sequence shown here is derived from an EMBL/GenBank/DDBJ whole genome shotgun (WGS) entry which is preliminary data.</text>
</comment>
<evidence type="ECO:0000313" key="1">
    <source>
        <dbReference type="EMBL" id="KAJ4960409.1"/>
    </source>
</evidence>